<dbReference type="PANTHER" id="PTHR43540">
    <property type="entry name" value="PEROXYUREIDOACRYLATE/UREIDOACRYLATE AMIDOHYDROLASE-RELATED"/>
    <property type="match status" value="1"/>
</dbReference>
<dbReference type="Gene3D" id="3.40.50.850">
    <property type="entry name" value="Isochorismatase-like"/>
    <property type="match status" value="1"/>
</dbReference>
<evidence type="ECO:0000313" key="3">
    <source>
        <dbReference type="EMBL" id="QFU17709.1"/>
    </source>
</evidence>
<evidence type="ECO:0000256" key="1">
    <source>
        <dbReference type="ARBA" id="ARBA00022801"/>
    </source>
</evidence>
<gene>
    <name evidence="3" type="ORF">GDR74_16645</name>
</gene>
<evidence type="ECO:0000259" key="2">
    <source>
        <dbReference type="Pfam" id="PF00857"/>
    </source>
</evidence>
<dbReference type="PANTHER" id="PTHR43540:SF6">
    <property type="entry name" value="ISOCHORISMATASE-LIKE DOMAIN-CONTAINING PROTEIN"/>
    <property type="match status" value="1"/>
</dbReference>
<organism evidence="3 4">
    <name type="scientific">Microvirga thermotolerans</name>
    <dbReference type="NCBI Taxonomy" id="2651334"/>
    <lineage>
        <taxon>Bacteria</taxon>
        <taxon>Pseudomonadati</taxon>
        <taxon>Pseudomonadota</taxon>
        <taxon>Alphaproteobacteria</taxon>
        <taxon>Hyphomicrobiales</taxon>
        <taxon>Methylobacteriaceae</taxon>
        <taxon>Microvirga</taxon>
    </lineage>
</organism>
<dbReference type="KEGG" id="mico:GDR74_16645"/>
<name>A0A5P9JZL7_9HYPH</name>
<feature type="domain" description="Isochorismatase-like" evidence="2">
    <location>
        <begin position="14"/>
        <end position="189"/>
    </location>
</feature>
<dbReference type="CDD" id="cd00431">
    <property type="entry name" value="cysteine_hydrolases"/>
    <property type="match status" value="1"/>
</dbReference>
<reference evidence="3 4" key="1">
    <citation type="submission" date="2019-10" db="EMBL/GenBank/DDBJ databases">
        <title>Isolation, Identification of Microvirga thermotolerans HR1, a novel thermophilic bacterium and Comparative Genomics of the genus Microvirga.</title>
        <authorList>
            <person name="Li J."/>
            <person name="Zhang W."/>
            <person name="Lin M."/>
            <person name="Wang J."/>
        </authorList>
    </citation>
    <scope>NUCLEOTIDE SEQUENCE [LARGE SCALE GENOMIC DNA]</scope>
    <source>
        <strain evidence="3 4">HR1</strain>
    </source>
</reference>
<sequence length="200" mass="22576">MGSLLNGPLTERSVHLCIDMQRLFSPDGPWPTPWMERVLPTVARIAERFPERTVFTRFITPERPEDMPGTWRSYYERWRQTTREHLDPRLLELMPPLARLVPPAVVIDKPVYSAFAGHRLADLLKERQADALVVTGSETDVCVLATVLGAVDHGYRVVIVADGLCSSSDEGHDSLLSLYSKRFSQQIETVDSETVLSAWS</sequence>
<keyword evidence="1" id="KW-0378">Hydrolase</keyword>
<dbReference type="InterPro" id="IPR036380">
    <property type="entry name" value="Isochorismatase-like_sf"/>
</dbReference>
<dbReference type="Pfam" id="PF00857">
    <property type="entry name" value="Isochorismatase"/>
    <property type="match status" value="1"/>
</dbReference>
<dbReference type="InterPro" id="IPR000868">
    <property type="entry name" value="Isochorismatase-like_dom"/>
</dbReference>
<accession>A0A5P9JZL7</accession>
<dbReference type="SUPFAM" id="SSF52499">
    <property type="entry name" value="Isochorismatase-like hydrolases"/>
    <property type="match status" value="1"/>
</dbReference>
<dbReference type="RefSeq" id="WP_152587341.1">
    <property type="nucleotide sequence ID" value="NZ_CP045423.1"/>
</dbReference>
<dbReference type="AlphaFoldDB" id="A0A5P9JZL7"/>
<dbReference type="EMBL" id="CP045423">
    <property type="protein sequence ID" value="QFU17709.1"/>
    <property type="molecule type" value="Genomic_DNA"/>
</dbReference>
<dbReference type="GO" id="GO:0016787">
    <property type="term" value="F:hydrolase activity"/>
    <property type="evidence" value="ECO:0007669"/>
    <property type="project" value="UniProtKB-KW"/>
</dbReference>
<dbReference type="Proteomes" id="UP000325614">
    <property type="component" value="Chromosome"/>
</dbReference>
<proteinExistence type="predicted"/>
<protein>
    <submittedName>
        <fullName evidence="3">Isochorismatase family protein</fullName>
    </submittedName>
</protein>
<evidence type="ECO:0000313" key="4">
    <source>
        <dbReference type="Proteomes" id="UP000325614"/>
    </source>
</evidence>
<dbReference type="InterPro" id="IPR050272">
    <property type="entry name" value="Isochorismatase-like_hydrls"/>
</dbReference>
<keyword evidence="4" id="KW-1185">Reference proteome</keyword>